<dbReference type="Proteomes" id="UP000004095">
    <property type="component" value="Unassembled WGS sequence"/>
</dbReference>
<name>A1ZZI6_MICM2</name>
<evidence type="ECO:0000313" key="2">
    <source>
        <dbReference type="Proteomes" id="UP000004095"/>
    </source>
</evidence>
<dbReference type="RefSeq" id="WP_002705300.1">
    <property type="nucleotide sequence ID" value="NZ_AAWS01000078.1"/>
</dbReference>
<comment type="caution">
    <text evidence="1">The sequence shown here is derived from an EMBL/GenBank/DDBJ whole genome shotgun (WGS) entry which is preliminary data.</text>
</comment>
<evidence type="ECO:0000313" key="1">
    <source>
        <dbReference type="EMBL" id="EAY24181.1"/>
    </source>
</evidence>
<reference evidence="1 2" key="1">
    <citation type="submission" date="2007-01" db="EMBL/GenBank/DDBJ databases">
        <authorList>
            <person name="Haygood M."/>
            <person name="Podell S."/>
            <person name="Anderson C."/>
            <person name="Hopkinson B."/>
            <person name="Roe K."/>
            <person name="Barbeau K."/>
            <person name="Gaasterland T."/>
            <person name="Ferriera S."/>
            <person name="Johnson J."/>
            <person name="Kravitz S."/>
            <person name="Beeson K."/>
            <person name="Sutton G."/>
            <person name="Rogers Y.-H."/>
            <person name="Friedman R."/>
            <person name="Frazier M."/>
            <person name="Venter J.C."/>
        </authorList>
    </citation>
    <scope>NUCLEOTIDE SEQUENCE [LARGE SCALE GENOMIC DNA]</scope>
    <source>
        <strain evidence="1 2">ATCC 23134</strain>
    </source>
</reference>
<accession>A1ZZI6</accession>
<keyword evidence="2" id="KW-1185">Reference proteome</keyword>
<proteinExistence type="predicted"/>
<dbReference type="AlphaFoldDB" id="A1ZZI6"/>
<organism evidence="1 2">
    <name type="scientific">Microscilla marina ATCC 23134</name>
    <dbReference type="NCBI Taxonomy" id="313606"/>
    <lineage>
        <taxon>Bacteria</taxon>
        <taxon>Pseudomonadati</taxon>
        <taxon>Bacteroidota</taxon>
        <taxon>Cytophagia</taxon>
        <taxon>Cytophagales</taxon>
        <taxon>Microscillaceae</taxon>
        <taxon>Microscilla</taxon>
    </lineage>
</organism>
<dbReference type="EMBL" id="AAWS01000078">
    <property type="protein sequence ID" value="EAY24181.1"/>
    <property type="molecule type" value="Genomic_DNA"/>
</dbReference>
<gene>
    <name evidence="1" type="ORF">M23134_01769</name>
</gene>
<sequence length="63" mass="7328">MLDKQKIEILNTRLENLKVKIEFYSLLLYSDRISADKQKAQDIVDSLLDEFAATKRKLAEAEI</sequence>
<protein>
    <submittedName>
        <fullName evidence="1">Uncharacterized protein</fullName>
    </submittedName>
</protein>